<reference evidence="3 4" key="1">
    <citation type="submission" date="2020-08" db="EMBL/GenBank/DDBJ databases">
        <title>Sequencing the genomes of 1000 actinobacteria strains.</title>
        <authorList>
            <person name="Klenk H.-P."/>
        </authorList>
    </citation>
    <scope>NUCLEOTIDE SEQUENCE [LARGE SCALE GENOMIC DNA]</scope>
    <source>
        <strain evidence="3 4">DSM 44320</strain>
    </source>
</reference>
<evidence type="ECO:0000313" key="3">
    <source>
        <dbReference type="EMBL" id="MBB3728196.1"/>
    </source>
</evidence>
<sequence length="203" mass="21103">MRKQIALTLTLVAGLTGCGMLPGQLAAGGEEKQQATAQQTTAQQSGGTPQESGTAPASQTAQSAPPEQTQVIAGREVKAGGADLLVQITGLKRQGRVATLTWTVTNKGENRWEMTSTLGDTPMGMGLTVGGVSLVDAANGKRYRVAYTGEPPSARCMCSDYDVFTEPGEQLPLHATFAAPPADVTKVNVDLRTLGVFTDVPVS</sequence>
<feature type="chain" id="PRO_5030526301" description="Lipoprotein" evidence="2">
    <location>
        <begin position="27"/>
        <end position="203"/>
    </location>
</feature>
<name>A0A7W5Y823_9ACTN</name>
<dbReference type="EMBL" id="JACIBV010000001">
    <property type="protein sequence ID" value="MBB3728196.1"/>
    <property type="molecule type" value="Genomic_DNA"/>
</dbReference>
<protein>
    <recommendedName>
        <fullName evidence="5">Lipoprotein</fullName>
    </recommendedName>
</protein>
<evidence type="ECO:0008006" key="5">
    <source>
        <dbReference type="Google" id="ProtNLM"/>
    </source>
</evidence>
<gene>
    <name evidence="3" type="ORF">FHR33_004056</name>
</gene>
<keyword evidence="4" id="KW-1185">Reference proteome</keyword>
<evidence type="ECO:0000313" key="4">
    <source>
        <dbReference type="Proteomes" id="UP000579945"/>
    </source>
</evidence>
<feature type="region of interest" description="Disordered" evidence="1">
    <location>
        <begin position="29"/>
        <end position="67"/>
    </location>
</feature>
<feature type="compositionally biased region" description="Low complexity" evidence="1">
    <location>
        <begin position="34"/>
        <end position="44"/>
    </location>
</feature>
<feature type="signal peptide" evidence="2">
    <location>
        <begin position="1"/>
        <end position="26"/>
    </location>
</feature>
<proteinExistence type="predicted"/>
<accession>A0A7W5Y823</accession>
<evidence type="ECO:0000256" key="1">
    <source>
        <dbReference type="SAM" id="MobiDB-lite"/>
    </source>
</evidence>
<keyword evidence="2" id="KW-0732">Signal</keyword>
<dbReference type="AlphaFoldDB" id="A0A7W5Y823"/>
<dbReference type="Proteomes" id="UP000579945">
    <property type="component" value="Unassembled WGS sequence"/>
</dbReference>
<evidence type="ECO:0000256" key="2">
    <source>
        <dbReference type="SAM" id="SignalP"/>
    </source>
</evidence>
<organism evidence="3 4">
    <name type="scientific">Nonomuraea dietziae</name>
    <dbReference type="NCBI Taxonomy" id="65515"/>
    <lineage>
        <taxon>Bacteria</taxon>
        <taxon>Bacillati</taxon>
        <taxon>Actinomycetota</taxon>
        <taxon>Actinomycetes</taxon>
        <taxon>Streptosporangiales</taxon>
        <taxon>Streptosporangiaceae</taxon>
        <taxon>Nonomuraea</taxon>
    </lineage>
</organism>
<comment type="caution">
    <text evidence="3">The sequence shown here is derived from an EMBL/GenBank/DDBJ whole genome shotgun (WGS) entry which is preliminary data.</text>
</comment>
<dbReference type="GeneID" id="95390445"/>
<dbReference type="PROSITE" id="PS51257">
    <property type="entry name" value="PROKAR_LIPOPROTEIN"/>
    <property type="match status" value="1"/>
</dbReference>
<feature type="compositionally biased region" description="Low complexity" evidence="1">
    <location>
        <begin position="54"/>
        <end position="66"/>
    </location>
</feature>
<dbReference type="RefSeq" id="WP_183649805.1">
    <property type="nucleotide sequence ID" value="NZ_BAAAXX010000022.1"/>
</dbReference>